<dbReference type="CDD" id="cd00082">
    <property type="entry name" value="HisKA"/>
    <property type="match status" value="1"/>
</dbReference>
<dbReference type="Pfam" id="PF00512">
    <property type="entry name" value="HisKA"/>
    <property type="match status" value="1"/>
</dbReference>
<keyword evidence="5" id="KW-0804">Transcription</keyword>
<organism evidence="11 12">
    <name type="scientific">Arcicella lustrica</name>
    <dbReference type="NCBI Taxonomy" id="2984196"/>
    <lineage>
        <taxon>Bacteria</taxon>
        <taxon>Pseudomonadati</taxon>
        <taxon>Bacteroidota</taxon>
        <taxon>Cytophagia</taxon>
        <taxon>Cytophagales</taxon>
        <taxon>Flectobacillaceae</taxon>
        <taxon>Arcicella</taxon>
    </lineage>
</organism>
<feature type="domain" description="Histidine kinase" evidence="9">
    <location>
        <begin position="859"/>
        <end position="1076"/>
    </location>
</feature>
<dbReference type="Pfam" id="PF00072">
    <property type="entry name" value="Response_reg"/>
    <property type="match status" value="1"/>
</dbReference>
<comment type="catalytic activity">
    <reaction evidence="1">
        <text>ATP + protein L-histidine = ADP + protein N-phospho-L-histidine.</text>
        <dbReference type="EC" id="2.7.13.3"/>
    </reaction>
</comment>
<dbReference type="SUPFAM" id="SSF55874">
    <property type="entry name" value="ATPase domain of HSP90 chaperone/DNA topoisomerase II/histidine kinase"/>
    <property type="match status" value="1"/>
</dbReference>
<feature type="coiled-coil region" evidence="7">
    <location>
        <begin position="833"/>
        <end position="860"/>
    </location>
</feature>
<dbReference type="Gene3D" id="1.10.10.60">
    <property type="entry name" value="Homeodomain-like"/>
    <property type="match status" value="1"/>
</dbReference>
<keyword evidence="7" id="KW-0175">Coiled coil</keyword>
<dbReference type="PROSITE" id="PS50110">
    <property type="entry name" value="RESPONSE_REGULATORY"/>
    <property type="match status" value="1"/>
</dbReference>
<dbReference type="SMART" id="SM00388">
    <property type="entry name" value="HisKA"/>
    <property type="match status" value="1"/>
</dbReference>
<dbReference type="InterPro" id="IPR001789">
    <property type="entry name" value="Sig_transdc_resp-reg_receiver"/>
</dbReference>
<dbReference type="Pfam" id="PF02518">
    <property type="entry name" value="HATPase_c"/>
    <property type="match status" value="1"/>
</dbReference>
<dbReference type="CDD" id="cd17574">
    <property type="entry name" value="REC_OmpR"/>
    <property type="match status" value="1"/>
</dbReference>
<dbReference type="InterPro" id="IPR015943">
    <property type="entry name" value="WD40/YVTN_repeat-like_dom_sf"/>
</dbReference>
<keyword evidence="3 6" id="KW-0597">Phosphoprotein</keyword>
<dbReference type="PROSITE" id="PS01124">
    <property type="entry name" value="HTH_ARAC_FAMILY_2"/>
    <property type="match status" value="1"/>
</dbReference>
<keyword evidence="4" id="KW-0805">Transcription regulation</keyword>
<evidence type="ECO:0000256" key="7">
    <source>
        <dbReference type="SAM" id="Coils"/>
    </source>
</evidence>
<sequence length="1376" mass="156937">MTNKYLLVFLLLLFEQSFGQVKNYNFINLNSKTGLSSNTVNTILKDKYGFMWFGTDDGLNKFDGQNFVVYRHSETDSSTIGRGVVTAMQEDKEGNLWIGTNITLSLYNRSLNNFINYDFSKLGWIRSLQADDLGNIWVGTYAGLYYFNPKTKKIITYKANPQRKDQLNSNVILSVFEDSKNRIWVGTNAGLHLLNPQNGNFTRFVHSRENPLTISNDIVRSLVEDKVGNIWVGTGEGLNKMDVANKTFKHFKGIDSDVQTLSNNSIYKIAFDKDGKLWVGTEDGLNIFNPNTGKTFRVDKLTSKKYSGVGSFVGRSVKDIYLDDRGIYWIGTIQGGVNKYDTNLAFFNHLRFNPLDVNGFSAGAVSSFAEGPDGDIFIGTDENGLNLFNRNTKLIKEIPLFGKERKKDAILSLAYSANKLWIGTALYGIYVMNLSNNTIKNINIPKSKTDNANIPINCLKVDKLGNVWIGTNGNGFYKYHTQTGVLLHFNEILNQKNVRNISTNGYITAIDEDKKGNIWIGATGSGLAMYNPTLNKINFFRHDNSNLPLDIVQAVHCDKFGQIWVGVLGGGLCLYVEKSKKFHQYSVKQLLANDVIYKILEDDFGKLWVSTNKGISVFDPQKKIFKNYTYHNGIQQSNFNIGAGIKTSTGEMYFGGNEGFNFFNPKYLYKNRNIPSLIITDLKIGNKSVKPIENAEITEPITTAKKIELSYKQNFSLDFVALNYTAPQESQYTYMLEGFDKEWNHVGSVTTAVYTNLDPGEYKFRLKAKSDDGSWHTPEKVIEIIVNPPFWRTYYAYFAYLLILVITFWTLRRSAIQKLRYEFALEQERRDVKHLIEKERTEAERKMELEQLKIKFLTNLSHELKTPLTLVLNPIENLLLKEKSFEKLDTLNLINRNAKRLLNLVNQLMDFRKIEDNELKINPNESDLITVAKEIFDSFKYISERKNIHLDFKSAISSYYTIFDKDKVERIFLNLLSNAIKFTNEYGNVYFHIETDAGNGIKIIIGDDGIGLADDTIEKIFDRFYQVNNNANILNQGSGIGLSITQEFVKLHGGNIKVESEEGKGSVFTVYLPLFETKQTESSNIPFVVEEAIDIYETKDEEVSELSEIDKPVLLLVDDSEDIRTYLRDSLRGKYKIIEAADGNEGWQKALSAHPEIIVSDVNMPNMDGIALVKKLKKDNRTKHIPVILLTVQSEEINQLKGLETGANDYLTKPFSFQVLNMKINNLLNLKSTFKDIYGKHINLEVPDQEFISEDEKYLLKISQYVEDHISNPDLSITELSKKMNTSRGTLYNRILSLTGETPVEFIRSIKLKRAAMLLEKSDMKISHIGYEVGFSNPNYFTRAFKAKYNVSPSQYILLKRDVTKKMYTLEEIMHS</sequence>
<evidence type="ECO:0000256" key="3">
    <source>
        <dbReference type="ARBA" id="ARBA00022553"/>
    </source>
</evidence>
<dbReference type="Gene3D" id="2.130.10.10">
    <property type="entry name" value="YVTN repeat-like/Quinoprotein amine dehydrogenase"/>
    <property type="match status" value="2"/>
</dbReference>
<evidence type="ECO:0000259" key="9">
    <source>
        <dbReference type="PROSITE" id="PS50109"/>
    </source>
</evidence>
<reference evidence="11 12" key="1">
    <citation type="submission" date="2023-12" db="EMBL/GenBank/DDBJ databases">
        <title>Novel species of the genus Arcicella isolated from rivers.</title>
        <authorList>
            <person name="Lu H."/>
        </authorList>
    </citation>
    <scope>NUCLEOTIDE SEQUENCE [LARGE SCALE GENOMIC DNA]</scope>
    <source>
        <strain evidence="11 12">DC25W</strain>
    </source>
</reference>
<proteinExistence type="predicted"/>
<name>A0ABU5SL65_9BACT</name>
<dbReference type="SUPFAM" id="SSF52172">
    <property type="entry name" value="CheY-like"/>
    <property type="match status" value="1"/>
</dbReference>
<dbReference type="InterPro" id="IPR003594">
    <property type="entry name" value="HATPase_dom"/>
</dbReference>
<dbReference type="InterPro" id="IPR009057">
    <property type="entry name" value="Homeodomain-like_sf"/>
</dbReference>
<evidence type="ECO:0000313" key="12">
    <source>
        <dbReference type="Proteomes" id="UP001302222"/>
    </source>
</evidence>
<dbReference type="SMART" id="SM00448">
    <property type="entry name" value="REC"/>
    <property type="match status" value="1"/>
</dbReference>
<evidence type="ECO:0000259" key="10">
    <source>
        <dbReference type="PROSITE" id="PS50110"/>
    </source>
</evidence>
<dbReference type="SUPFAM" id="SSF46689">
    <property type="entry name" value="Homeodomain-like"/>
    <property type="match status" value="1"/>
</dbReference>
<evidence type="ECO:0000256" key="5">
    <source>
        <dbReference type="ARBA" id="ARBA00023163"/>
    </source>
</evidence>
<dbReference type="InterPro" id="IPR011006">
    <property type="entry name" value="CheY-like_superfamily"/>
</dbReference>
<dbReference type="InterPro" id="IPR005467">
    <property type="entry name" value="His_kinase_dom"/>
</dbReference>
<gene>
    <name evidence="11" type="ORF">VB798_15485</name>
</gene>
<evidence type="ECO:0000256" key="1">
    <source>
        <dbReference type="ARBA" id="ARBA00000085"/>
    </source>
</evidence>
<dbReference type="InterPro" id="IPR004358">
    <property type="entry name" value="Sig_transdc_His_kin-like_C"/>
</dbReference>
<evidence type="ECO:0000313" key="11">
    <source>
        <dbReference type="EMBL" id="MEA5427995.1"/>
    </source>
</evidence>
<protein>
    <recommendedName>
        <fullName evidence="2">histidine kinase</fullName>
        <ecNumber evidence="2">2.7.13.3</ecNumber>
    </recommendedName>
</protein>
<dbReference type="RefSeq" id="WP_323259909.1">
    <property type="nucleotide sequence ID" value="NZ_JAYGIM010000011.1"/>
</dbReference>
<dbReference type="SMART" id="SM00387">
    <property type="entry name" value="HATPase_c"/>
    <property type="match status" value="1"/>
</dbReference>
<evidence type="ECO:0000259" key="8">
    <source>
        <dbReference type="PROSITE" id="PS01124"/>
    </source>
</evidence>
<dbReference type="InterPro" id="IPR003661">
    <property type="entry name" value="HisK_dim/P_dom"/>
</dbReference>
<dbReference type="PANTHER" id="PTHR43547:SF2">
    <property type="entry name" value="HYBRID SIGNAL TRANSDUCTION HISTIDINE KINASE C"/>
    <property type="match status" value="1"/>
</dbReference>
<evidence type="ECO:0000256" key="4">
    <source>
        <dbReference type="ARBA" id="ARBA00023015"/>
    </source>
</evidence>
<keyword evidence="12" id="KW-1185">Reference proteome</keyword>
<dbReference type="EC" id="2.7.13.3" evidence="2"/>
<dbReference type="Proteomes" id="UP001302222">
    <property type="component" value="Unassembled WGS sequence"/>
</dbReference>
<dbReference type="SUPFAM" id="SSF47384">
    <property type="entry name" value="Homodimeric domain of signal transducing histidine kinase"/>
    <property type="match status" value="1"/>
</dbReference>
<dbReference type="SMART" id="SM00342">
    <property type="entry name" value="HTH_ARAC"/>
    <property type="match status" value="1"/>
</dbReference>
<accession>A0ABU5SL65</accession>
<dbReference type="Gene3D" id="1.10.287.130">
    <property type="match status" value="1"/>
</dbReference>
<dbReference type="InterPro" id="IPR013783">
    <property type="entry name" value="Ig-like_fold"/>
</dbReference>
<dbReference type="InterPro" id="IPR036890">
    <property type="entry name" value="HATPase_C_sf"/>
</dbReference>
<dbReference type="Gene3D" id="2.60.40.10">
    <property type="entry name" value="Immunoglobulins"/>
    <property type="match status" value="1"/>
</dbReference>
<dbReference type="EMBL" id="JAYGIM010000011">
    <property type="protein sequence ID" value="MEA5427995.1"/>
    <property type="molecule type" value="Genomic_DNA"/>
</dbReference>
<dbReference type="InterPro" id="IPR036097">
    <property type="entry name" value="HisK_dim/P_sf"/>
</dbReference>
<dbReference type="PROSITE" id="PS50109">
    <property type="entry name" value="HIS_KIN"/>
    <property type="match status" value="1"/>
</dbReference>
<dbReference type="Pfam" id="PF07495">
    <property type="entry name" value="Y_Y_Y"/>
    <property type="match status" value="1"/>
</dbReference>
<comment type="caution">
    <text evidence="11">The sequence shown here is derived from an EMBL/GenBank/DDBJ whole genome shotgun (WGS) entry which is preliminary data.</text>
</comment>
<dbReference type="Gene3D" id="3.40.50.2300">
    <property type="match status" value="1"/>
</dbReference>
<dbReference type="InterPro" id="IPR011123">
    <property type="entry name" value="Y_Y_Y"/>
</dbReference>
<feature type="domain" description="HTH araC/xylS-type" evidence="8">
    <location>
        <begin position="1260"/>
        <end position="1359"/>
    </location>
</feature>
<dbReference type="Pfam" id="PF12833">
    <property type="entry name" value="HTH_18"/>
    <property type="match status" value="1"/>
</dbReference>
<dbReference type="Pfam" id="PF07494">
    <property type="entry name" value="Reg_prop"/>
    <property type="match status" value="8"/>
</dbReference>
<feature type="domain" description="Response regulatory" evidence="10">
    <location>
        <begin position="1113"/>
        <end position="1228"/>
    </location>
</feature>
<dbReference type="SUPFAM" id="SSF63829">
    <property type="entry name" value="Calcium-dependent phosphotriesterase"/>
    <property type="match status" value="3"/>
</dbReference>
<dbReference type="InterPro" id="IPR011110">
    <property type="entry name" value="Reg_prop"/>
</dbReference>
<dbReference type="InterPro" id="IPR018060">
    <property type="entry name" value="HTH_AraC"/>
</dbReference>
<dbReference type="PANTHER" id="PTHR43547">
    <property type="entry name" value="TWO-COMPONENT HISTIDINE KINASE"/>
    <property type="match status" value="1"/>
</dbReference>
<dbReference type="Gene3D" id="3.30.565.10">
    <property type="entry name" value="Histidine kinase-like ATPase, C-terminal domain"/>
    <property type="match status" value="1"/>
</dbReference>
<feature type="modified residue" description="4-aspartylphosphate" evidence="6">
    <location>
        <position position="1161"/>
    </location>
</feature>
<dbReference type="PRINTS" id="PR00344">
    <property type="entry name" value="BCTRLSENSOR"/>
</dbReference>
<evidence type="ECO:0000256" key="6">
    <source>
        <dbReference type="PROSITE-ProRule" id="PRU00169"/>
    </source>
</evidence>
<evidence type="ECO:0000256" key="2">
    <source>
        <dbReference type="ARBA" id="ARBA00012438"/>
    </source>
</evidence>